<dbReference type="AlphaFoldDB" id="A0A061H788"/>
<feature type="region of interest" description="Disordered" evidence="4">
    <location>
        <begin position="202"/>
        <end position="242"/>
    </location>
</feature>
<dbReference type="GO" id="GO:0008017">
    <property type="term" value="F:microtubule binding"/>
    <property type="evidence" value="ECO:0007669"/>
    <property type="project" value="InterPro"/>
</dbReference>
<feature type="compositionally biased region" description="Polar residues" evidence="4">
    <location>
        <begin position="748"/>
        <end position="791"/>
    </location>
</feature>
<feature type="compositionally biased region" description="Low complexity" evidence="4">
    <location>
        <begin position="872"/>
        <end position="884"/>
    </location>
</feature>
<comment type="subcellular location">
    <subcellularLocation>
        <location evidence="1">Cytoplasm</location>
        <location evidence="1">Cytoskeleton</location>
    </subcellularLocation>
</comment>
<feature type="compositionally biased region" description="Polar residues" evidence="4">
    <location>
        <begin position="617"/>
        <end position="643"/>
    </location>
</feature>
<feature type="compositionally biased region" description="Polar residues" evidence="4">
    <location>
        <begin position="563"/>
        <end position="573"/>
    </location>
</feature>
<dbReference type="OrthoDB" id="5559380at2759"/>
<feature type="domain" description="GAR" evidence="5">
    <location>
        <begin position="1087"/>
        <end position="1186"/>
    </location>
</feature>
<sequence length="1186" mass="122705">MVMGELNGAQGEGDVGSPTSSRAPASSHAAHKRSSSILSTNSVLSIPSRSSSVALNTSISAVPPRSSSIASPTKPGLPTSASDLAETIAGLSLADDGDTSATANGDEHSKGSTSLSQPNPTGDGGQTPLASTSAWMPSNHDSPRRVASGFGADDREEASMTETAEEIEDAKQAIEDVRRHIFVVQEKRHSSGFGGDAAAVLADPRSRSGSSGSSSTGSHGAGTNGGGGGGGRGNGGAEDVPAGDLDMALMQLDEKLETVSRSMQQLEVRMAEVGGPPEDQDPDSSIVDKEMLDWRSRQRRGSNVSFTSLTSFDELMLPSFAPALGPKALRSRYDDLLADWVKVQHEADALKKELNDDKYIVVFRSVSEQAKSMMDSLDKAITNCQTFVSDFNRDYQAGLISATSAASADAEADDAVGGERDPAARLAELADVKKAFTVKKSYYTPACDQVFQVLERGTKERGASNGTIIRKLADLKSRWRQMRERVLRTEKNMKRIEAILQRLQAGLEDPTAGSQAGRIAFPIAASASMPALPPAALGARQLQQTALGQGSPSRPALTPKSALRSSALGSRVTSGPGRLSSSSSLSSNLSGNGTPPPPPPPKSRLRRISATAEALGLQSQPISTPPRASTKTFDSPRSLRPQRSQNFATALSAARESAARHNRSSSAAFPENLALKNWTAARVGGSPPDTRRPLPSVSRPSALSNRGQGDARLAAEAVAQVSTPSRAPPSSYRSSWLGFDAAGAPGTPQRSKTPQPEPSWTSRSMQGSNAPPLPSQTARPSSRIGTSTPQSGRGRVDSGAAAEANEIEWIDNSSRASTSTRAPGSGDRPGSSLGGSYYRPPSATGTVGDVKARRRESMIPRLAVSSDATAVGSSTPSRPGSSLSQASNSTFTSGQNKAALTPPRYTAGASRLSMQTPEPTIMARAQRLSMYARAPSTGVAGMATPGTPASKRSSRPPITRVNPSLLAGMRNGGAAGGVGAGRTTPLSAAALASLPGADPSSVSSPSATNKRSSVANFRASRGLGGASVAGGGGGGGRVTPTLSDNGSIGGLSNATWTGQRLGSGSMAGSGFGGEAGRGARIEVYKPNPNDALDVEVAAIANGLGVSLERLDAPLPRGVRLEEGPGKDNRTRYEVGGKEVMCRLLELHRPAGSAGARAGTKAKKILVRVGGGWQDLEQWLLNRLSQQ</sequence>
<feature type="compositionally biased region" description="Polar residues" evidence="4">
    <location>
        <begin position="53"/>
        <end position="71"/>
    </location>
</feature>
<dbReference type="InterPro" id="IPR013889">
    <property type="entry name" value="Karyogamy_KAR9"/>
</dbReference>
<dbReference type="InterPro" id="IPR003108">
    <property type="entry name" value="GAR_dom"/>
</dbReference>
<evidence type="ECO:0000256" key="3">
    <source>
        <dbReference type="ARBA" id="ARBA00023212"/>
    </source>
</evidence>
<feature type="region of interest" description="Disordered" evidence="4">
    <location>
        <begin position="681"/>
        <end position="902"/>
    </location>
</feature>
<dbReference type="Proteomes" id="UP000053664">
    <property type="component" value="Unassembled WGS sequence"/>
</dbReference>
<evidence type="ECO:0000313" key="7">
    <source>
        <dbReference type="Proteomes" id="UP000053664"/>
    </source>
</evidence>
<name>A0A061H788_9BASI</name>
<keyword evidence="2" id="KW-0963">Cytoplasm</keyword>
<feature type="compositionally biased region" description="Gly residues" evidence="4">
    <location>
        <begin position="219"/>
        <end position="236"/>
    </location>
</feature>
<dbReference type="EMBL" id="KE361634">
    <property type="protein sequence ID" value="EPQ28468.1"/>
    <property type="molecule type" value="Genomic_DNA"/>
</dbReference>
<feature type="compositionally biased region" description="Polar residues" evidence="4">
    <location>
        <begin position="811"/>
        <end position="822"/>
    </location>
</feature>
<feature type="compositionally biased region" description="Low complexity" evidence="4">
    <location>
        <begin position="35"/>
        <end position="52"/>
    </location>
</feature>
<dbReference type="KEGG" id="pfp:PFL1_03771"/>
<dbReference type="HOGENOM" id="CLU_272382_0_0_1"/>
<feature type="compositionally biased region" description="Low complexity" evidence="4">
    <location>
        <begin position="207"/>
        <end position="218"/>
    </location>
</feature>
<dbReference type="GO" id="GO:0043332">
    <property type="term" value="C:mating projection tip"/>
    <property type="evidence" value="ECO:0007669"/>
    <property type="project" value="TreeGrafter"/>
</dbReference>
<gene>
    <name evidence="6" type="ORF">PFL1_03771</name>
</gene>
<feature type="region of interest" description="Disordered" evidence="4">
    <location>
        <begin position="1"/>
        <end position="171"/>
    </location>
</feature>
<feature type="compositionally biased region" description="Polar residues" evidence="4">
    <location>
        <begin position="1002"/>
        <end position="1013"/>
    </location>
</feature>
<proteinExistence type="predicted"/>
<evidence type="ECO:0000256" key="2">
    <source>
        <dbReference type="ARBA" id="ARBA00022490"/>
    </source>
</evidence>
<dbReference type="PANTHER" id="PTHR37271:SF1">
    <property type="entry name" value="KARYOGAMY PROTEIN KAR9"/>
    <property type="match status" value="1"/>
</dbReference>
<dbReference type="InterPro" id="IPR036534">
    <property type="entry name" value="GAR_dom_sf"/>
</dbReference>
<feature type="compositionally biased region" description="Polar residues" evidence="4">
    <location>
        <begin position="885"/>
        <end position="898"/>
    </location>
</feature>
<feature type="region of interest" description="Disordered" evidence="4">
    <location>
        <begin position="993"/>
        <end position="1013"/>
    </location>
</feature>
<feature type="region of interest" description="Disordered" evidence="4">
    <location>
        <begin position="540"/>
        <end position="643"/>
    </location>
</feature>
<accession>A0A061H788</accession>
<keyword evidence="3" id="KW-0206">Cytoskeleton</keyword>
<dbReference type="GeneID" id="19317879"/>
<dbReference type="PANTHER" id="PTHR37271">
    <property type="entry name" value="KARYOGAMY PROTEIN KAR9"/>
    <property type="match status" value="1"/>
</dbReference>
<dbReference type="Pfam" id="PF08580">
    <property type="entry name" value="KAR9"/>
    <property type="match status" value="1"/>
</dbReference>
<feature type="compositionally biased region" description="Polar residues" evidence="4">
    <location>
        <begin position="698"/>
        <end position="707"/>
    </location>
</feature>
<evidence type="ECO:0000259" key="5">
    <source>
        <dbReference type="PROSITE" id="PS51460"/>
    </source>
</evidence>
<feature type="compositionally biased region" description="Low complexity" evidence="4">
    <location>
        <begin position="579"/>
        <end position="593"/>
    </location>
</feature>
<dbReference type="PROSITE" id="PS51460">
    <property type="entry name" value="GAR"/>
    <property type="match status" value="1"/>
</dbReference>
<organism evidence="6 7">
    <name type="scientific">Pseudozyma flocculosa PF-1</name>
    <dbReference type="NCBI Taxonomy" id="1277687"/>
    <lineage>
        <taxon>Eukaryota</taxon>
        <taxon>Fungi</taxon>
        <taxon>Dikarya</taxon>
        <taxon>Basidiomycota</taxon>
        <taxon>Ustilaginomycotina</taxon>
        <taxon>Ustilaginomycetes</taxon>
        <taxon>Ustilaginales</taxon>
        <taxon>Ustilaginaceae</taxon>
        <taxon>Pseudozyma</taxon>
    </lineage>
</organism>
<evidence type="ECO:0000256" key="1">
    <source>
        <dbReference type="ARBA" id="ARBA00004245"/>
    </source>
</evidence>
<evidence type="ECO:0000256" key="4">
    <source>
        <dbReference type="SAM" id="MobiDB-lite"/>
    </source>
</evidence>
<reference evidence="6 7" key="1">
    <citation type="journal article" date="2013" name="Plant Cell">
        <title>The transition from a phytopathogenic smut ancestor to an anamorphic biocontrol agent deciphered by comparative whole-genome analysis.</title>
        <authorList>
            <person name="Lefebvre F."/>
            <person name="Joly D.L."/>
            <person name="Labbe C."/>
            <person name="Teichmann B."/>
            <person name="Linning R."/>
            <person name="Belzile F."/>
            <person name="Bakkeren G."/>
            <person name="Belanger R.R."/>
        </authorList>
    </citation>
    <scope>NUCLEOTIDE SEQUENCE [LARGE SCALE GENOMIC DNA]</scope>
    <source>
        <strain evidence="6 7">PF-1</strain>
    </source>
</reference>
<dbReference type="GO" id="GO:0051293">
    <property type="term" value="P:establishment of spindle localization"/>
    <property type="evidence" value="ECO:0007669"/>
    <property type="project" value="TreeGrafter"/>
</dbReference>
<dbReference type="SUPFAM" id="SSF143575">
    <property type="entry name" value="GAS2 domain-like"/>
    <property type="match status" value="1"/>
</dbReference>
<feature type="compositionally biased region" description="Low complexity" evidence="4">
    <location>
        <begin position="722"/>
        <end position="735"/>
    </location>
</feature>
<feature type="compositionally biased region" description="Low complexity" evidence="4">
    <location>
        <begin position="17"/>
        <end position="28"/>
    </location>
</feature>
<feature type="compositionally biased region" description="Polar residues" evidence="4">
    <location>
        <begin position="128"/>
        <end position="140"/>
    </location>
</feature>
<dbReference type="GO" id="GO:0005816">
    <property type="term" value="C:spindle pole body"/>
    <property type="evidence" value="ECO:0007669"/>
    <property type="project" value="TreeGrafter"/>
</dbReference>
<feature type="region of interest" description="Disordered" evidence="4">
    <location>
        <begin position="938"/>
        <end position="958"/>
    </location>
</feature>
<dbReference type="GO" id="GO:0030473">
    <property type="term" value="P:nuclear migration along microtubule"/>
    <property type="evidence" value="ECO:0007669"/>
    <property type="project" value="TreeGrafter"/>
</dbReference>
<protein>
    <recommendedName>
        <fullName evidence="5">GAR domain-containing protein</fullName>
    </recommendedName>
</protein>
<dbReference type="GO" id="GO:0005938">
    <property type="term" value="C:cell cortex"/>
    <property type="evidence" value="ECO:0007669"/>
    <property type="project" value="TreeGrafter"/>
</dbReference>
<feature type="compositionally biased region" description="Polar residues" evidence="4">
    <location>
        <begin position="111"/>
        <end position="120"/>
    </location>
</feature>
<evidence type="ECO:0000313" key="6">
    <source>
        <dbReference type="EMBL" id="EPQ28468.1"/>
    </source>
</evidence>
<dbReference type="RefSeq" id="XP_007879486.1">
    <property type="nucleotide sequence ID" value="XM_007881295.1"/>
</dbReference>
<dbReference type="eggNOG" id="ENOG502QUB2">
    <property type="taxonomic scope" value="Eukaryota"/>
</dbReference>